<dbReference type="Proteomes" id="UP000009235">
    <property type="component" value="Chromosome"/>
</dbReference>
<dbReference type="PANTHER" id="PTHR30055:SF226">
    <property type="entry name" value="HTH-TYPE TRANSCRIPTIONAL REGULATOR PKSA"/>
    <property type="match status" value="1"/>
</dbReference>
<keyword evidence="5" id="KW-1185">Reference proteome</keyword>
<protein>
    <submittedName>
        <fullName evidence="4">Putative transcriptional regulator, TetR family</fullName>
    </submittedName>
</protein>
<evidence type="ECO:0000313" key="4">
    <source>
        <dbReference type="EMBL" id="AEF41654.1"/>
    </source>
</evidence>
<proteinExistence type="predicted"/>
<dbReference type="GO" id="GO:0003700">
    <property type="term" value="F:DNA-binding transcription factor activity"/>
    <property type="evidence" value="ECO:0007669"/>
    <property type="project" value="TreeGrafter"/>
</dbReference>
<dbReference type="InterPro" id="IPR001647">
    <property type="entry name" value="HTH_TetR"/>
</dbReference>
<dbReference type="InterPro" id="IPR009057">
    <property type="entry name" value="Homeodomain-like_sf"/>
</dbReference>
<name>F6ENI5_HOYSD</name>
<dbReference type="GO" id="GO:0000976">
    <property type="term" value="F:transcription cis-regulatory region binding"/>
    <property type="evidence" value="ECO:0007669"/>
    <property type="project" value="TreeGrafter"/>
</dbReference>
<dbReference type="AlphaFoldDB" id="F6ENI5"/>
<feature type="domain" description="HTH tetR-type" evidence="3">
    <location>
        <begin position="18"/>
        <end position="76"/>
    </location>
</feature>
<dbReference type="InterPro" id="IPR050109">
    <property type="entry name" value="HTH-type_TetR-like_transc_reg"/>
</dbReference>
<dbReference type="STRING" id="443218.AS9A_3209"/>
<dbReference type="EMBL" id="CP002786">
    <property type="protein sequence ID" value="AEF41654.1"/>
    <property type="molecule type" value="Genomic_DNA"/>
</dbReference>
<dbReference type="SUPFAM" id="SSF46689">
    <property type="entry name" value="Homeodomain-like"/>
    <property type="match status" value="1"/>
</dbReference>
<dbReference type="HOGENOM" id="CLU_069356_13_2_11"/>
<sequence length="220" mass="24080">MAVKNGTYRGRSAEERRAERRARLLDAGLEVWSNDPSVTMTKICVHAGLSERYFYEHFANLDDALMAVIDSVAIEIAVAATTALETTGGTADERIRAALMAFAQVLIDDPRKGRVAMIESYAVASTRHRRSQLIQQFVTLVEHESQAILVRPDPPEAETRIAATAFVGGLSQLVTDWLGGELDIEPDALVDTAVVLWRAMMGTVDKQEAEPPASDECCYG</sequence>
<dbReference type="eggNOG" id="COG1309">
    <property type="taxonomic scope" value="Bacteria"/>
</dbReference>
<evidence type="ECO:0000256" key="1">
    <source>
        <dbReference type="ARBA" id="ARBA00023125"/>
    </source>
</evidence>
<organism evidence="4 5">
    <name type="scientific">Hoyosella subflava (strain DSM 45089 / JCM 17490 / NBRC 109087 / DQS3-9A1)</name>
    <name type="common">Amycolicicoccus subflavus</name>
    <dbReference type="NCBI Taxonomy" id="443218"/>
    <lineage>
        <taxon>Bacteria</taxon>
        <taxon>Bacillati</taxon>
        <taxon>Actinomycetota</taxon>
        <taxon>Actinomycetes</taxon>
        <taxon>Mycobacteriales</taxon>
        <taxon>Hoyosellaceae</taxon>
        <taxon>Hoyosella</taxon>
    </lineage>
</organism>
<evidence type="ECO:0000259" key="3">
    <source>
        <dbReference type="PROSITE" id="PS50977"/>
    </source>
</evidence>
<reference evidence="4 5" key="1">
    <citation type="journal article" date="2011" name="J. Bacteriol.">
        <title>Complete genome sequence of Amycolicicoccus subflavus DQS3-9A1T, an actinomycete isolated from crude oil-polluted soil.</title>
        <authorList>
            <person name="Cai M."/>
            <person name="Chen W.M."/>
            <person name="Nie Y."/>
            <person name="Chi C.Q."/>
            <person name="Wang Y.N."/>
            <person name="Tang Y.Q."/>
            <person name="Li G.Y."/>
            <person name="Wu X.L."/>
        </authorList>
    </citation>
    <scope>NUCLEOTIDE SEQUENCE [LARGE SCALE GENOMIC DNA]</scope>
    <source>
        <strain evidence="5">DSM 45089 / DQS3-9A1</strain>
    </source>
</reference>
<keyword evidence="1 2" id="KW-0238">DNA-binding</keyword>
<dbReference type="PANTHER" id="PTHR30055">
    <property type="entry name" value="HTH-TYPE TRANSCRIPTIONAL REGULATOR RUTR"/>
    <property type="match status" value="1"/>
</dbReference>
<dbReference type="KEGG" id="asd:AS9A_3209"/>
<dbReference type="OrthoDB" id="4331447at2"/>
<accession>F6ENI5</accession>
<dbReference type="RefSeq" id="WP_013808003.1">
    <property type="nucleotide sequence ID" value="NC_015564.1"/>
</dbReference>
<dbReference type="PROSITE" id="PS50977">
    <property type="entry name" value="HTH_TETR_2"/>
    <property type="match status" value="1"/>
</dbReference>
<dbReference type="Gene3D" id="1.10.357.10">
    <property type="entry name" value="Tetracycline Repressor, domain 2"/>
    <property type="match status" value="1"/>
</dbReference>
<evidence type="ECO:0000313" key="5">
    <source>
        <dbReference type="Proteomes" id="UP000009235"/>
    </source>
</evidence>
<gene>
    <name evidence="4" type="ordered locus">AS9A_3209</name>
</gene>
<feature type="DNA-binding region" description="H-T-H motif" evidence="2">
    <location>
        <begin position="39"/>
        <end position="58"/>
    </location>
</feature>
<evidence type="ECO:0000256" key="2">
    <source>
        <dbReference type="PROSITE-ProRule" id="PRU00335"/>
    </source>
</evidence>